<gene>
    <name evidence="1" type="ORF">NZNM25_02070</name>
</gene>
<organism evidence="1 2">
    <name type="scientific">Nitrosopumilus zosterae</name>
    <dbReference type="NCBI Taxonomy" id="718286"/>
    <lineage>
        <taxon>Archaea</taxon>
        <taxon>Nitrososphaerota</taxon>
        <taxon>Nitrososphaeria</taxon>
        <taxon>Nitrosopumilales</taxon>
        <taxon>Nitrosopumilaceae</taxon>
        <taxon>Nitrosopumilus</taxon>
    </lineage>
</organism>
<sequence>MCVAVSGLFGTAYAQPLDDINATVLEYDDSLASVHLTWNHDDSISLYEIGCVSCIPNFSENTTYDEIVLSNITSLGNGIAILYVIAYHDDSDMITAKQVMLELS</sequence>
<evidence type="ECO:0008006" key="3">
    <source>
        <dbReference type="Google" id="ProtNLM"/>
    </source>
</evidence>
<reference evidence="1 2" key="1">
    <citation type="submission" date="2018-05" db="EMBL/GenBank/DDBJ databases">
        <title>genome sequencing of Nitrosopumilus sp. NM25.</title>
        <authorList>
            <person name="Mori K."/>
            <person name="Nakagawa T."/>
        </authorList>
    </citation>
    <scope>NUCLEOTIDE SEQUENCE [LARGE SCALE GENOMIC DNA]</scope>
    <source>
        <strain evidence="1 2">NM25</strain>
    </source>
</reference>
<keyword evidence="2" id="KW-1185">Reference proteome</keyword>
<proteinExistence type="predicted"/>
<dbReference type="RefSeq" id="WP_225866810.1">
    <property type="nucleotide sequence ID" value="NZ_BGKI01000001.1"/>
</dbReference>
<comment type="caution">
    <text evidence="1">The sequence shown here is derived from an EMBL/GenBank/DDBJ whole genome shotgun (WGS) entry which is preliminary data.</text>
</comment>
<evidence type="ECO:0000313" key="1">
    <source>
        <dbReference type="EMBL" id="GBH33416.1"/>
    </source>
</evidence>
<dbReference type="AlphaFoldDB" id="A0A2S2KP36"/>
<accession>A0A2S2KP36</accession>
<name>A0A2S2KP36_9ARCH</name>
<protein>
    <recommendedName>
        <fullName evidence="3">Fibronectin type III domain-containing protein</fullName>
    </recommendedName>
</protein>
<dbReference type="Proteomes" id="UP000245829">
    <property type="component" value="Unassembled WGS sequence"/>
</dbReference>
<evidence type="ECO:0000313" key="2">
    <source>
        <dbReference type="Proteomes" id="UP000245829"/>
    </source>
</evidence>
<dbReference type="EMBL" id="BGKI01000001">
    <property type="protein sequence ID" value="GBH33416.1"/>
    <property type="molecule type" value="Genomic_DNA"/>
</dbReference>